<dbReference type="GO" id="GO:0007165">
    <property type="term" value="P:signal transduction"/>
    <property type="evidence" value="ECO:0000318"/>
    <property type="project" value="GO_Central"/>
</dbReference>
<dbReference type="PANTHER" id="PTHR24361">
    <property type="entry name" value="MITOGEN-ACTIVATED KINASE KINASE KINASE"/>
    <property type="match status" value="1"/>
</dbReference>
<keyword evidence="2" id="KW-0723">Serine/threonine-protein kinase</keyword>
<protein>
    <recommendedName>
        <fullName evidence="1">non-specific serine/threonine protein kinase</fullName>
        <ecNumber evidence="1">2.7.11.1</ecNumber>
    </recommendedName>
</protein>
<dbReference type="GO" id="GO:0005524">
    <property type="term" value="F:ATP binding"/>
    <property type="evidence" value="ECO:0007669"/>
    <property type="project" value="UniProtKB-KW"/>
</dbReference>
<feature type="compositionally biased region" description="Polar residues" evidence="10">
    <location>
        <begin position="186"/>
        <end position="196"/>
    </location>
</feature>
<keyword evidence="5" id="KW-0418">Kinase</keyword>
<reference evidence="12 13" key="1">
    <citation type="journal article" date="2007" name="Science">
        <title>The Chlamydomonas genome reveals the evolution of key animal and plant functions.</title>
        <authorList>
            <person name="Merchant S.S."/>
            <person name="Prochnik S.E."/>
            <person name="Vallon O."/>
            <person name="Harris E.H."/>
            <person name="Karpowicz S.J."/>
            <person name="Witman G.B."/>
            <person name="Terry A."/>
            <person name="Salamov A."/>
            <person name="Fritz-Laylin L.K."/>
            <person name="Marechal-Drouard L."/>
            <person name="Marshall W.F."/>
            <person name="Qu L.H."/>
            <person name="Nelson D.R."/>
            <person name="Sanderfoot A.A."/>
            <person name="Spalding M.H."/>
            <person name="Kapitonov V.V."/>
            <person name="Ren Q."/>
            <person name="Ferris P."/>
            <person name="Lindquist E."/>
            <person name="Shapiro H."/>
            <person name="Lucas S.M."/>
            <person name="Grimwood J."/>
            <person name="Schmutz J."/>
            <person name="Cardol P."/>
            <person name="Cerutti H."/>
            <person name="Chanfreau G."/>
            <person name="Chen C.L."/>
            <person name="Cognat V."/>
            <person name="Croft M.T."/>
            <person name="Dent R."/>
            <person name="Dutcher S."/>
            <person name="Fernandez E."/>
            <person name="Fukuzawa H."/>
            <person name="Gonzalez-Ballester D."/>
            <person name="Gonzalez-Halphen D."/>
            <person name="Hallmann A."/>
            <person name="Hanikenne M."/>
            <person name="Hippler M."/>
            <person name="Inwood W."/>
            <person name="Jabbari K."/>
            <person name="Kalanon M."/>
            <person name="Kuras R."/>
            <person name="Lefebvre P.A."/>
            <person name="Lemaire S.D."/>
            <person name="Lobanov A.V."/>
            <person name="Lohr M."/>
            <person name="Manuell A."/>
            <person name="Meier I."/>
            <person name="Mets L."/>
            <person name="Mittag M."/>
            <person name="Mittelmeier T."/>
            <person name="Moroney J.V."/>
            <person name="Moseley J."/>
            <person name="Napoli C."/>
            <person name="Nedelcu A.M."/>
            <person name="Niyogi K."/>
            <person name="Novoselov S.V."/>
            <person name="Paulsen I.T."/>
            <person name="Pazour G."/>
            <person name="Purton S."/>
            <person name="Ral J.P."/>
            <person name="Riano-Pachon D.M."/>
            <person name="Riekhof W."/>
            <person name="Rymarquis L."/>
            <person name="Schroda M."/>
            <person name="Stern D."/>
            <person name="Umen J."/>
            <person name="Willows R."/>
            <person name="Wilson N."/>
            <person name="Zimmer S.L."/>
            <person name="Allmer J."/>
            <person name="Balk J."/>
            <person name="Bisova K."/>
            <person name="Chen C.J."/>
            <person name="Elias M."/>
            <person name="Gendler K."/>
            <person name="Hauser C."/>
            <person name="Lamb M.R."/>
            <person name="Ledford H."/>
            <person name="Long J.C."/>
            <person name="Minagawa J."/>
            <person name="Page M.D."/>
            <person name="Pan J."/>
            <person name="Pootakham W."/>
            <person name="Roje S."/>
            <person name="Rose A."/>
            <person name="Stahlberg E."/>
            <person name="Terauchi A.M."/>
            <person name="Yang P."/>
            <person name="Ball S."/>
            <person name="Bowler C."/>
            <person name="Dieckmann C.L."/>
            <person name="Gladyshev V.N."/>
            <person name="Green P."/>
            <person name="Jorgensen R."/>
            <person name="Mayfield S."/>
            <person name="Mueller-Roeber B."/>
            <person name="Rajamani S."/>
            <person name="Sayre R.T."/>
            <person name="Brokstein P."/>
            <person name="Dubchak I."/>
            <person name="Goodstein D."/>
            <person name="Hornick L."/>
            <person name="Huang Y.W."/>
            <person name="Jhaveri J."/>
            <person name="Luo Y."/>
            <person name="Martinez D."/>
            <person name="Ngau W.C."/>
            <person name="Otillar B."/>
            <person name="Poliakov A."/>
            <person name="Porter A."/>
            <person name="Szajkowski L."/>
            <person name="Werner G."/>
            <person name="Zhou K."/>
            <person name="Grigoriev I.V."/>
            <person name="Rokhsar D.S."/>
            <person name="Grossman A.R."/>
        </authorList>
    </citation>
    <scope>NUCLEOTIDE SEQUENCE [LARGE SCALE GENOMIC DNA]</scope>
    <source>
        <strain evidence="13">CC-503</strain>
    </source>
</reference>
<keyword evidence="3" id="KW-0808">Transferase</keyword>
<feature type="compositionally biased region" description="Low complexity" evidence="10">
    <location>
        <begin position="160"/>
        <end position="179"/>
    </location>
</feature>
<evidence type="ECO:0000256" key="4">
    <source>
        <dbReference type="ARBA" id="ARBA00022741"/>
    </source>
</evidence>
<evidence type="ECO:0000256" key="7">
    <source>
        <dbReference type="ARBA" id="ARBA00047899"/>
    </source>
</evidence>
<evidence type="ECO:0000259" key="11">
    <source>
        <dbReference type="PROSITE" id="PS50011"/>
    </source>
</evidence>
<name>A0A2K3DTG3_CHLRE</name>
<keyword evidence="6" id="KW-0067">ATP-binding</keyword>
<comment type="catalytic activity">
    <reaction evidence="7">
        <text>L-threonyl-[protein] + ATP = O-phospho-L-threonyl-[protein] + ADP + H(+)</text>
        <dbReference type="Rhea" id="RHEA:46608"/>
        <dbReference type="Rhea" id="RHEA-COMP:11060"/>
        <dbReference type="Rhea" id="RHEA-COMP:11605"/>
        <dbReference type="ChEBI" id="CHEBI:15378"/>
        <dbReference type="ChEBI" id="CHEBI:30013"/>
        <dbReference type="ChEBI" id="CHEBI:30616"/>
        <dbReference type="ChEBI" id="CHEBI:61977"/>
        <dbReference type="ChEBI" id="CHEBI:456216"/>
        <dbReference type="EC" id="2.7.11.1"/>
    </reaction>
</comment>
<dbReference type="SMART" id="SM00220">
    <property type="entry name" value="S_TKc"/>
    <property type="match status" value="1"/>
</dbReference>
<evidence type="ECO:0000256" key="3">
    <source>
        <dbReference type="ARBA" id="ARBA00022679"/>
    </source>
</evidence>
<evidence type="ECO:0000313" key="13">
    <source>
        <dbReference type="Proteomes" id="UP000006906"/>
    </source>
</evidence>
<dbReference type="SUPFAM" id="SSF56112">
    <property type="entry name" value="Protein kinase-like (PK-like)"/>
    <property type="match status" value="1"/>
</dbReference>
<sequence>MDCDLLELQQHTLRARLLKAKERRHIGHSSNMQDCNNQKSSARSLLSKGGEHKAAAKPIKPTGGFRAKLLAAKRRAAFGGGASTTAKAGHVPAPSPSSGGSGSDADCNNQKSSARSLLSKGGEHKAAAKPTKPTGGFRAKLLAAKRRAAFGGGASTTAKAGHVPAPSPSSGGSGSDAAPGSGGVSNGSSRQQAPSANTNTNTNSYSTSSRHALPAATQPTPCVPSIQPAAPRSSAAAAATTVAAATAAGSSSGARRMEGRCRPYRPPMRVQGDEGGKAATAGSGPGSSSGSGLMLRSLVGCLLPHLATAAIQKTAHVAAAVARRVMAPVAAAATAVPCRVMAPVATAAAVPCRVVAPVAAAAADAGAVAPKLVAFRPPPPPIMPVHQHQHQDQHQQAGPWYVARPAVQPMMGPPVVQATAGAAAVAAPRLLVGAPVKLLMATQLLQQQQHIQLANRVACVPYPHPHPAVQPQPVLVHGGMPAPRQPHQQQDQSLQMRMQRLQQAKQMWQAQKKKVQEAEARQQRIQEAIQEEEDIVVANVRELMQRCTSGASKPVELIRLKRHLGQGAFGCVDCWEVTERQSPTASSAASSSGLAAAAASGTATATSSSRTFEAAVKTCALDLKGLAAGGATPHSVEMHAKEAAAVLAVQALDSRHLVKVLGAYVDVLTPGEDVPPRGCGIANLRVGRIVMEVARESLTDVVTGHRVLAHCAVGGAAAAFDADSEDTSGYRLPETAVRVVLASVLLGLRDLHGRARLAHRDLKLDNLLVGTDRLVKITDFGLVTPLDSQGRLVSEVGGRRGTKGYQAPETLARRTFAANERDLPSWPAAKSDVFAVGVIGAALVCGTESGPEMEAFRGSGELPPHRHASPALRQLLKGMAAADPAQRLGVEEALAHPALRRALSSERARRFIW</sequence>
<dbReference type="GeneID" id="5726814"/>
<dbReference type="InterPro" id="IPR053235">
    <property type="entry name" value="Ser_Thr_kinase"/>
</dbReference>
<dbReference type="AlphaFoldDB" id="A0A2K3DTG3"/>
<feature type="region of interest" description="Disordered" evidence="10">
    <location>
        <begin position="245"/>
        <end position="289"/>
    </location>
</feature>
<feature type="coiled-coil region" evidence="9">
    <location>
        <begin position="498"/>
        <end position="535"/>
    </location>
</feature>
<dbReference type="KEGG" id="cre:CHLRE_04g217923v5"/>
<dbReference type="STRING" id="3055.A0A2K3DTG3"/>
<dbReference type="Pfam" id="PF00069">
    <property type="entry name" value="Pkinase"/>
    <property type="match status" value="1"/>
</dbReference>
<evidence type="ECO:0000256" key="1">
    <source>
        <dbReference type="ARBA" id="ARBA00012513"/>
    </source>
</evidence>
<proteinExistence type="predicted"/>
<dbReference type="InterPro" id="IPR000719">
    <property type="entry name" value="Prot_kinase_dom"/>
</dbReference>
<dbReference type="EC" id="2.7.11.1" evidence="1"/>
<evidence type="ECO:0000256" key="2">
    <source>
        <dbReference type="ARBA" id="ARBA00022527"/>
    </source>
</evidence>
<accession>A0A2K3DTG3</accession>
<dbReference type="Gramene" id="PNW83819">
    <property type="protein sequence ID" value="PNW83819"/>
    <property type="gene ID" value="CHLRE_04g217923v5"/>
</dbReference>
<keyword evidence="4" id="KW-0547">Nucleotide-binding</keyword>
<dbReference type="InParanoid" id="A0A2K3DTG3"/>
<feature type="compositionally biased region" description="Polar residues" evidence="10">
    <location>
        <begin position="28"/>
        <end position="44"/>
    </location>
</feature>
<dbReference type="RefSeq" id="XP_042925014.1">
    <property type="nucleotide sequence ID" value="XM_043061758.1"/>
</dbReference>
<dbReference type="InterPro" id="IPR011009">
    <property type="entry name" value="Kinase-like_dom_sf"/>
</dbReference>
<evidence type="ECO:0000256" key="5">
    <source>
        <dbReference type="ARBA" id="ARBA00022777"/>
    </source>
</evidence>
<feature type="region of interest" description="Disordered" evidence="10">
    <location>
        <begin position="81"/>
        <end position="137"/>
    </location>
</feature>
<dbReference type="EMBL" id="CM008965">
    <property type="protein sequence ID" value="PNW83819.1"/>
    <property type="molecule type" value="Genomic_DNA"/>
</dbReference>
<dbReference type="OrthoDB" id="4062651at2759"/>
<comment type="catalytic activity">
    <reaction evidence="8">
        <text>L-seryl-[protein] + ATP = O-phospho-L-seryl-[protein] + ADP + H(+)</text>
        <dbReference type="Rhea" id="RHEA:17989"/>
        <dbReference type="Rhea" id="RHEA-COMP:9863"/>
        <dbReference type="Rhea" id="RHEA-COMP:11604"/>
        <dbReference type="ChEBI" id="CHEBI:15378"/>
        <dbReference type="ChEBI" id="CHEBI:29999"/>
        <dbReference type="ChEBI" id="CHEBI:30616"/>
        <dbReference type="ChEBI" id="CHEBI:83421"/>
        <dbReference type="ChEBI" id="CHEBI:456216"/>
        <dbReference type="EC" id="2.7.11.1"/>
    </reaction>
</comment>
<evidence type="ECO:0000313" key="12">
    <source>
        <dbReference type="EMBL" id="PNW83819.1"/>
    </source>
</evidence>
<dbReference type="GO" id="GO:0004674">
    <property type="term" value="F:protein serine/threonine kinase activity"/>
    <property type="evidence" value="ECO:0000318"/>
    <property type="project" value="GO_Central"/>
</dbReference>
<feature type="compositionally biased region" description="Polar residues" evidence="10">
    <location>
        <begin position="107"/>
        <end position="116"/>
    </location>
</feature>
<evidence type="ECO:0000256" key="9">
    <source>
        <dbReference type="SAM" id="Coils"/>
    </source>
</evidence>
<dbReference type="PaxDb" id="3055-EDO97641"/>
<organism evidence="12 13">
    <name type="scientific">Chlamydomonas reinhardtii</name>
    <name type="common">Chlamydomonas smithii</name>
    <dbReference type="NCBI Taxonomy" id="3055"/>
    <lineage>
        <taxon>Eukaryota</taxon>
        <taxon>Viridiplantae</taxon>
        <taxon>Chlorophyta</taxon>
        <taxon>core chlorophytes</taxon>
        <taxon>Chlorophyceae</taxon>
        <taxon>CS clade</taxon>
        <taxon>Chlamydomonadales</taxon>
        <taxon>Chlamydomonadaceae</taxon>
        <taxon>Chlamydomonas</taxon>
    </lineage>
</organism>
<dbReference type="InterPro" id="IPR008271">
    <property type="entry name" value="Ser/Thr_kinase_AS"/>
</dbReference>
<feature type="region of interest" description="Disordered" evidence="10">
    <location>
        <begin position="153"/>
        <end position="229"/>
    </location>
</feature>
<keyword evidence="13" id="KW-1185">Reference proteome</keyword>
<keyword evidence="9" id="KW-0175">Coiled coil</keyword>
<evidence type="ECO:0000256" key="6">
    <source>
        <dbReference type="ARBA" id="ARBA00022840"/>
    </source>
</evidence>
<feature type="compositionally biased region" description="Low complexity" evidence="10">
    <location>
        <begin position="245"/>
        <end position="254"/>
    </location>
</feature>
<feature type="domain" description="Protein kinase" evidence="11">
    <location>
        <begin position="558"/>
        <end position="899"/>
    </location>
</feature>
<dbReference type="Gene3D" id="1.10.510.10">
    <property type="entry name" value="Transferase(Phosphotransferase) domain 1"/>
    <property type="match status" value="1"/>
</dbReference>
<gene>
    <name evidence="12" type="ORF">CHLRE_04g217923v5</name>
</gene>
<evidence type="ECO:0000256" key="8">
    <source>
        <dbReference type="ARBA" id="ARBA00048679"/>
    </source>
</evidence>
<dbReference type="PROSITE" id="PS00108">
    <property type="entry name" value="PROTEIN_KINASE_ST"/>
    <property type="match status" value="1"/>
</dbReference>
<dbReference type="Proteomes" id="UP000006906">
    <property type="component" value="Chromosome 4"/>
</dbReference>
<dbReference type="PROSITE" id="PS50011">
    <property type="entry name" value="PROTEIN_KINASE_DOM"/>
    <property type="match status" value="1"/>
</dbReference>
<evidence type="ECO:0000256" key="10">
    <source>
        <dbReference type="SAM" id="MobiDB-lite"/>
    </source>
</evidence>
<feature type="compositionally biased region" description="Low complexity" evidence="10">
    <location>
        <begin position="197"/>
        <end position="209"/>
    </location>
</feature>
<dbReference type="PANTHER" id="PTHR24361:SF433">
    <property type="entry name" value="PROTEIN KINASE DOMAIN-CONTAINING PROTEIN"/>
    <property type="match status" value="1"/>
</dbReference>
<feature type="region of interest" description="Disordered" evidence="10">
    <location>
        <begin position="25"/>
        <end position="60"/>
    </location>
</feature>